<dbReference type="AlphaFoldDB" id="A0A841HSV7"/>
<reference evidence="2 3" key="1">
    <citation type="submission" date="2020-08" db="EMBL/GenBank/DDBJ databases">
        <title>Genomic Encyclopedia of Type Strains, Phase IV (KMG-IV): sequencing the most valuable type-strain genomes for metagenomic binning, comparative biology and taxonomic classification.</title>
        <authorList>
            <person name="Goeker M."/>
        </authorList>
    </citation>
    <scope>NUCLEOTIDE SEQUENCE [LARGE SCALE GENOMIC DNA]</scope>
    <source>
        <strain evidence="2 3">DSM 26723</strain>
    </source>
</reference>
<organism evidence="2 3">
    <name type="scientific">Povalibacter uvarum</name>
    <dbReference type="NCBI Taxonomy" id="732238"/>
    <lineage>
        <taxon>Bacteria</taxon>
        <taxon>Pseudomonadati</taxon>
        <taxon>Pseudomonadota</taxon>
        <taxon>Gammaproteobacteria</taxon>
        <taxon>Steroidobacterales</taxon>
        <taxon>Steroidobacteraceae</taxon>
        <taxon>Povalibacter</taxon>
    </lineage>
</organism>
<gene>
    <name evidence="2" type="ORF">HNQ60_005403</name>
</gene>
<evidence type="ECO:0000313" key="3">
    <source>
        <dbReference type="Proteomes" id="UP000588068"/>
    </source>
</evidence>
<feature type="domain" description="Hydroquinone 1,2-dioxygenase large subunit N-terminal" evidence="1">
    <location>
        <begin position="15"/>
        <end position="162"/>
    </location>
</feature>
<dbReference type="InterPro" id="IPR011051">
    <property type="entry name" value="RmlC_Cupin_sf"/>
</dbReference>
<dbReference type="Proteomes" id="UP000588068">
    <property type="component" value="Unassembled WGS sequence"/>
</dbReference>
<keyword evidence="3" id="KW-1185">Reference proteome</keyword>
<dbReference type="Gene3D" id="2.60.120.10">
    <property type="entry name" value="Jelly Rolls"/>
    <property type="match status" value="1"/>
</dbReference>
<dbReference type="RefSeq" id="WP_184335872.1">
    <property type="nucleotide sequence ID" value="NZ_JACHHZ010000008.1"/>
</dbReference>
<dbReference type="Pfam" id="PF18191">
    <property type="entry name" value="PnpCD_PnpD_N"/>
    <property type="match status" value="1"/>
</dbReference>
<evidence type="ECO:0000313" key="2">
    <source>
        <dbReference type="EMBL" id="MBB6096481.1"/>
    </source>
</evidence>
<evidence type="ECO:0000259" key="1">
    <source>
        <dbReference type="Pfam" id="PF18191"/>
    </source>
</evidence>
<sequence>MSQTGGALQVAASPASNETGYRSFELGGFSFSRDEYFVRIGWEAQGQKLSHKMSADAFLRAMMRDVAWGFFYGWVNFDSMIGTRNLYGKVEFYAGTYNPAYKERGLDHVETFDSRQIMATFKAILDDWTNEGFDPFAAPDETGKTWLGRKNGNNRGAIERERQACKRMPGLPGDAELRRDDNGYPVNRAFADVSQDEPEVHAEPGFENEVHAFSLFAYLSRSDVTWNPSVSSVLERSLCCPTTEEYLLPIKHGNDRVEWFIQLSDELEWQIEDKNTGAPRAKVIMKAGDVAAMPADIRHQGYSKKRSMLLVWENATPELPQMYERGELKPYPVEF</sequence>
<comment type="caution">
    <text evidence="2">The sequence shown here is derived from an EMBL/GenBank/DDBJ whole genome shotgun (WGS) entry which is preliminary data.</text>
</comment>
<dbReference type="EMBL" id="JACHHZ010000008">
    <property type="protein sequence ID" value="MBB6096481.1"/>
    <property type="molecule type" value="Genomic_DNA"/>
</dbReference>
<dbReference type="SUPFAM" id="SSF51182">
    <property type="entry name" value="RmlC-like cupins"/>
    <property type="match status" value="1"/>
</dbReference>
<name>A0A841HSV7_9GAMM</name>
<accession>A0A841HSV7</accession>
<dbReference type="InterPro" id="IPR014710">
    <property type="entry name" value="RmlC-like_jellyroll"/>
</dbReference>
<dbReference type="InterPro" id="IPR040908">
    <property type="entry name" value="PnpCD_PnpD_N"/>
</dbReference>
<protein>
    <recommendedName>
        <fullName evidence="1">Hydroquinone 1,2-dioxygenase large subunit N-terminal domain-containing protein</fullName>
    </recommendedName>
</protein>
<proteinExistence type="predicted"/>